<organism evidence="2 3">
    <name type="scientific">Amycolatopsis roodepoortensis</name>
    <dbReference type="NCBI Taxonomy" id="700274"/>
    <lineage>
        <taxon>Bacteria</taxon>
        <taxon>Bacillati</taxon>
        <taxon>Actinomycetota</taxon>
        <taxon>Actinomycetes</taxon>
        <taxon>Pseudonocardiales</taxon>
        <taxon>Pseudonocardiaceae</taxon>
        <taxon>Amycolatopsis</taxon>
    </lineage>
</organism>
<evidence type="ECO:0000313" key="2">
    <source>
        <dbReference type="EMBL" id="MBE1576243.1"/>
    </source>
</evidence>
<name>A0ABR9L6A5_9PSEU</name>
<dbReference type="CDD" id="cd01832">
    <property type="entry name" value="SGNH_hydrolase_like_1"/>
    <property type="match status" value="1"/>
</dbReference>
<accession>A0ABR9L6A5</accession>
<dbReference type="PANTHER" id="PTHR43784:SF2">
    <property type="entry name" value="GDSL-LIKE LIPASE_ACYLHYDROLASE, PUTATIVE (AFU_ORTHOLOGUE AFUA_2G00820)-RELATED"/>
    <property type="match status" value="1"/>
</dbReference>
<feature type="domain" description="SGNH hydrolase-type esterase" evidence="1">
    <location>
        <begin position="14"/>
        <end position="188"/>
    </location>
</feature>
<dbReference type="InterPro" id="IPR013830">
    <property type="entry name" value="SGNH_hydro"/>
</dbReference>
<keyword evidence="3" id="KW-1185">Reference proteome</keyword>
<dbReference type="PANTHER" id="PTHR43784">
    <property type="entry name" value="GDSL-LIKE LIPASE/ACYLHYDROLASE, PUTATIVE (AFU_ORTHOLOGUE AFUA_2G00820)-RELATED"/>
    <property type="match status" value="1"/>
</dbReference>
<dbReference type="SUPFAM" id="SSF52266">
    <property type="entry name" value="SGNH hydrolase"/>
    <property type="match status" value="1"/>
</dbReference>
<reference evidence="2 3" key="1">
    <citation type="submission" date="2020-10" db="EMBL/GenBank/DDBJ databases">
        <title>Sequencing the genomes of 1000 actinobacteria strains.</title>
        <authorList>
            <person name="Klenk H.-P."/>
        </authorList>
    </citation>
    <scope>NUCLEOTIDE SEQUENCE [LARGE SCALE GENOMIC DNA]</scope>
    <source>
        <strain evidence="2 3">DSM 46661</strain>
    </source>
</reference>
<proteinExistence type="predicted"/>
<dbReference type="Proteomes" id="UP000656548">
    <property type="component" value="Unassembled WGS sequence"/>
</dbReference>
<comment type="caution">
    <text evidence="2">The sequence shown here is derived from an EMBL/GenBank/DDBJ whole genome shotgun (WGS) entry which is preliminary data.</text>
</comment>
<protein>
    <submittedName>
        <fullName evidence="2">Lysophospholipase L1-like esterase</fullName>
    </submittedName>
</protein>
<dbReference type="InterPro" id="IPR053140">
    <property type="entry name" value="GDSL_Rv0518-like"/>
</dbReference>
<dbReference type="Gene3D" id="3.40.50.1110">
    <property type="entry name" value="SGNH hydrolase"/>
    <property type="match status" value="1"/>
</dbReference>
<gene>
    <name evidence="2" type="ORF">H4W30_003290</name>
</gene>
<dbReference type="InterPro" id="IPR036514">
    <property type="entry name" value="SGNH_hydro_sf"/>
</dbReference>
<sequence length="272" mass="30121">MVTEIWMGYQRFVALGDSCAEGLADPHPSGGFYRGWADFVAARLAEDEPGFRYANLAVRGRRLDQIHAEQTPAASRLQPDLIALFGGGNDVMSRGWDARTVARRVDTAVRACTEIAPRVVTFTLSDISHRMPMGRRMRPRLTALNDAVREASVSYGATLVDLWPDDAAHDSRYFGPDRLHLSEQGHRRLAGHVLGKLGVSHDPAWLAPLPGSAGRPGLRADLRWLTREVLPVAGTRFRNRLIGRQPGDGFLPKRPELLPVHEETRSWAPEPA</sequence>
<dbReference type="Pfam" id="PF13472">
    <property type="entry name" value="Lipase_GDSL_2"/>
    <property type="match status" value="1"/>
</dbReference>
<dbReference type="EMBL" id="JADBEJ010000004">
    <property type="protein sequence ID" value="MBE1576243.1"/>
    <property type="molecule type" value="Genomic_DNA"/>
</dbReference>
<evidence type="ECO:0000313" key="3">
    <source>
        <dbReference type="Proteomes" id="UP000656548"/>
    </source>
</evidence>
<evidence type="ECO:0000259" key="1">
    <source>
        <dbReference type="Pfam" id="PF13472"/>
    </source>
</evidence>